<evidence type="ECO:0000256" key="1">
    <source>
        <dbReference type="ARBA" id="ARBA00022491"/>
    </source>
</evidence>
<protein>
    <submittedName>
        <fullName evidence="6">Transcriptional regulator (LacI family)</fullName>
    </submittedName>
</protein>
<keyword evidence="1" id="KW-0678">Repressor</keyword>
<evidence type="ECO:0000259" key="5">
    <source>
        <dbReference type="PROSITE" id="PS50932"/>
    </source>
</evidence>
<feature type="domain" description="HTH lacI-type" evidence="5">
    <location>
        <begin position="2"/>
        <end position="56"/>
    </location>
</feature>
<dbReference type="SUPFAM" id="SSF47413">
    <property type="entry name" value="lambda repressor-like DNA-binding domains"/>
    <property type="match status" value="1"/>
</dbReference>
<dbReference type="SUPFAM" id="SSF53822">
    <property type="entry name" value="Periplasmic binding protein-like I"/>
    <property type="match status" value="1"/>
</dbReference>
<comment type="caution">
    <text evidence="6">The sequence shown here is derived from an EMBL/GenBank/DDBJ whole genome shotgun (WGS) entry which is preliminary data.</text>
</comment>
<keyword evidence="7" id="KW-1185">Reference proteome</keyword>
<organism evidence="6 7">
    <name type="scientific">Latilactobacillus fuchuensis</name>
    <dbReference type="NCBI Taxonomy" id="164393"/>
    <lineage>
        <taxon>Bacteria</taxon>
        <taxon>Bacillati</taxon>
        <taxon>Bacillota</taxon>
        <taxon>Bacilli</taxon>
        <taxon>Lactobacillales</taxon>
        <taxon>Lactobacillaceae</taxon>
        <taxon>Latilactobacillus</taxon>
    </lineage>
</organism>
<dbReference type="CDD" id="cd06267">
    <property type="entry name" value="PBP1_LacI_sugar_binding-like"/>
    <property type="match status" value="1"/>
</dbReference>
<dbReference type="InterPro" id="IPR046335">
    <property type="entry name" value="LacI/GalR-like_sensor"/>
</dbReference>
<dbReference type="PROSITE" id="PS50932">
    <property type="entry name" value="HTH_LACI_2"/>
    <property type="match status" value="1"/>
</dbReference>
<name>A0A2N9DUX4_9LACO</name>
<dbReference type="InterPro" id="IPR000843">
    <property type="entry name" value="HTH_LacI"/>
</dbReference>
<keyword evidence="3" id="KW-0238">DNA-binding</keyword>
<dbReference type="PANTHER" id="PTHR30146:SF148">
    <property type="entry name" value="HTH-TYPE TRANSCRIPTIONAL REPRESSOR PURR-RELATED"/>
    <property type="match status" value="1"/>
</dbReference>
<keyword evidence="2" id="KW-0805">Transcription regulation</keyword>
<dbReference type="GO" id="GO:0003700">
    <property type="term" value="F:DNA-binding transcription factor activity"/>
    <property type="evidence" value="ECO:0007669"/>
    <property type="project" value="TreeGrafter"/>
</dbReference>
<dbReference type="Pfam" id="PF13377">
    <property type="entry name" value="Peripla_BP_3"/>
    <property type="match status" value="1"/>
</dbReference>
<evidence type="ECO:0000256" key="4">
    <source>
        <dbReference type="ARBA" id="ARBA00023163"/>
    </source>
</evidence>
<dbReference type="Gene3D" id="1.10.260.40">
    <property type="entry name" value="lambda repressor-like DNA-binding domains"/>
    <property type="match status" value="1"/>
</dbReference>
<gene>
    <name evidence="6" type="primary">exuR</name>
    <name evidence="6" type="ORF">LFUMFP_210084</name>
</gene>
<keyword evidence="4" id="KW-0804">Transcription</keyword>
<evidence type="ECO:0000313" key="6">
    <source>
        <dbReference type="EMBL" id="SPC37983.1"/>
    </source>
</evidence>
<dbReference type="CDD" id="cd01392">
    <property type="entry name" value="HTH_LacI"/>
    <property type="match status" value="1"/>
</dbReference>
<dbReference type="EMBL" id="OGVC01000014">
    <property type="protein sequence ID" value="SPC37983.1"/>
    <property type="molecule type" value="Genomic_DNA"/>
</dbReference>
<dbReference type="AlphaFoldDB" id="A0A2N9DUX4"/>
<reference evidence="6" key="1">
    <citation type="submission" date="2018-01" db="EMBL/GenBank/DDBJ databases">
        <authorList>
            <person name="Chaillou S."/>
        </authorList>
    </citation>
    <scope>NUCLEOTIDE SEQUENCE [LARGE SCALE GENOMIC DNA]</scope>
    <source>
        <strain evidence="6">MFPC41A2801</strain>
    </source>
</reference>
<dbReference type="Pfam" id="PF00356">
    <property type="entry name" value="LacI"/>
    <property type="match status" value="1"/>
</dbReference>
<dbReference type="PANTHER" id="PTHR30146">
    <property type="entry name" value="LACI-RELATED TRANSCRIPTIONAL REPRESSOR"/>
    <property type="match status" value="1"/>
</dbReference>
<accession>A0A2N9DUX4</accession>
<dbReference type="InterPro" id="IPR028082">
    <property type="entry name" value="Peripla_BP_I"/>
</dbReference>
<proteinExistence type="predicted"/>
<dbReference type="InterPro" id="IPR010982">
    <property type="entry name" value="Lambda_DNA-bd_dom_sf"/>
</dbReference>
<evidence type="ECO:0000313" key="7">
    <source>
        <dbReference type="Proteomes" id="UP000238739"/>
    </source>
</evidence>
<dbReference type="Proteomes" id="UP000238739">
    <property type="component" value="Unassembled WGS sequence"/>
</dbReference>
<dbReference type="Gene3D" id="3.40.50.2300">
    <property type="match status" value="2"/>
</dbReference>
<evidence type="ECO:0000256" key="2">
    <source>
        <dbReference type="ARBA" id="ARBA00023015"/>
    </source>
</evidence>
<sequence length="332" mass="36812">MVTVSDIAKIAGVSATTVSRAFNPESVIKPETRAQIIKIANDLNYIPNFNARSLVTRKSYIIGVFFTSMYQGTSSIYLGDIISQLYQELPKNYLLSVNSIDRLTEMGNGIERRFDGILIVSQSSVDNELIYRIKMADIPLVVINRYIEDPEIVNVMSDEAPSINEAVKLAVADQHRNFGIINGIESFNSSVQRRDAFLKALAQFSTDIQHTIEVTGDYTIQSGYASMRQILEMPKSTRPSFVFCANDDMAIGAINACNEAQITVPDEMAIMGYDDVPYASVITPGLTTVHNPYKEMSTQGIQLLLQLINGKTVQPKKYSSQAQLVIRKSTAK</sequence>
<dbReference type="SMART" id="SM00354">
    <property type="entry name" value="HTH_LACI"/>
    <property type="match status" value="1"/>
</dbReference>
<dbReference type="RefSeq" id="WP_106483133.1">
    <property type="nucleotide sequence ID" value="NZ_LT984417.1"/>
</dbReference>
<dbReference type="GO" id="GO:0000976">
    <property type="term" value="F:transcription cis-regulatory region binding"/>
    <property type="evidence" value="ECO:0007669"/>
    <property type="project" value="TreeGrafter"/>
</dbReference>
<evidence type="ECO:0000256" key="3">
    <source>
        <dbReference type="ARBA" id="ARBA00023125"/>
    </source>
</evidence>